<dbReference type="AlphaFoldDB" id="A0AAV1DRY3"/>
<evidence type="ECO:0000313" key="3">
    <source>
        <dbReference type="Proteomes" id="UP001161247"/>
    </source>
</evidence>
<feature type="domain" description="FBD" evidence="1">
    <location>
        <begin position="74"/>
        <end position="143"/>
    </location>
</feature>
<proteinExistence type="predicted"/>
<dbReference type="Pfam" id="PF08387">
    <property type="entry name" value="FBD"/>
    <property type="match status" value="1"/>
</dbReference>
<dbReference type="Proteomes" id="UP001161247">
    <property type="component" value="Chromosome 6"/>
</dbReference>
<evidence type="ECO:0000259" key="1">
    <source>
        <dbReference type="SMART" id="SM00579"/>
    </source>
</evidence>
<dbReference type="EMBL" id="OX459123">
    <property type="protein sequence ID" value="CAI9110663.1"/>
    <property type="molecule type" value="Genomic_DNA"/>
</dbReference>
<dbReference type="InterPro" id="IPR050232">
    <property type="entry name" value="FBL13/AtMIF1-like"/>
</dbReference>
<evidence type="ECO:0000313" key="2">
    <source>
        <dbReference type="EMBL" id="CAI9110663.1"/>
    </source>
</evidence>
<accession>A0AAV1DRY3</accession>
<protein>
    <submittedName>
        <fullName evidence="2">OLC1v1010727C1</fullName>
    </submittedName>
</protein>
<gene>
    <name evidence="2" type="ORF">OLC1_LOCUS18262</name>
</gene>
<keyword evidence="3" id="KW-1185">Reference proteome</keyword>
<sequence>MAVLGSASARLSTTFEWLTELYIEFDCGDWGFLKDLLEFSPRLQVLNMSKSGWCTWGHDHVSKTCWEEPTDIPGCLLHSLARVSFYGFEGLKRELKLLKYILKHGAVMKTILIGCSKEEKTVQKVEKLRRVPKASPSCEIELSSGARGATWN</sequence>
<dbReference type="SMART" id="SM00579">
    <property type="entry name" value="FBD"/>
    <property type="match status" value="1"/>
</dbReference>
<dbReference type="PANTHER" id="PTHR31900">
    <property type="entry name" value="F-BOX/RNI SUPERFAMILY PROTEIN-RELATED"/>
    <property type="match status" value="1"/>
</dbReference>
<name>A0AAV1DRY3_OLDCO</name>
<dbReference type="InterPro" id="IPR006566">
    <property type="entry name" value="FBD"/>
</dbReference>
<dbReference type="PANTHER" id="PTHR31900:SF30">
    <property type="entry name" value="SUPERFAMILY PROTEIN, PUTATIVE-RELATED"/>
    <property type="match status" value="1"/>
</dbReference>
<organism evidence="2 3">
    <name type="scientific">Oldenlandia corymbosa var. corymbosa</name>
    <dbReference type="NCBI Taxonomy" id="529605"/>
    <lineage>
        <taxon>Eukaryota</taxon>
        <taxon>Viridiplantae</taxon>
        <taxon>Streptophyta</taxon>
        <taxon>Embryophyta</taxon>
        <taxon>Tracheophyta</taxon>
        <taxon>Spermatophyta</taxon>
        <taxon>Magnoliopsida</taxon>
        <taxon>eudicotyledons</taxon>
        <taxon>Gunneridae</taxon>
        <taxon>Pentapetalae</taxon>
        <taxon>asterids</taxon>
        <taxon>lamiids</taxon>
        <taxon>Gentianales</taxon>
        <taxon>Rubiaceae</taxon>
        <taxon>Rubioideae</taxon>
        <taxon>Spermacoceae</taxon>
        <taxon>Hedyotis-Oldenlandia complex</taxon>
        <taxon>Oldenlandia</taxon>
    </lineage>
</organism>
<reference evidence="2" key="1">
    <citation type="submission" date="2023-03" db="EMBL/GenBank/DDBJ databases">
        <authorList>
            <person name="Julca I."/>
        </authorList>
    </citation>
    <scope>NUCLEOTIDE SEQUENCE</scope>
</reference>